<dbReference type="Proteomes" id="UP000035199">
    <property type="component" value="Chromosome"/>
</dbReference>
<dbReference type="EMBL" id="CP011542">
    <property type="protein sequence ID" value="AKK04566.1"/>
    <property type="molecule type" value="Genomic_DNA"/>
</dbReference>
<reference evidence="1 2" key="1">
    <citation type="journal article" date="2015" name="Genome Announc.">
        <title>Complete Genome Sequence of the Type Strain Corynebacterium mustelae DSM 45274, Isolated from Various Tissues of a Male Ferret with Lethal Sepsis.</title>
        <authorList>
            <person name="Ruckert C."/>
            <person name="Eimer J."/>
            <person name="Winkler A."/>
            <person name="Tauch A."/>
        </authorList>
    </citation>
    <scope>NUCLEOTIDE SEQUENCE [LARGE SCALE GENOMIC DNA]</scope>
    <source>
        <strain evidence="1 2">DSM 45274</strain>
    </source>
</reference>
<dbReference type="AlphaFoldDB" id="A0A0G3GTR5"/>
<protein>
    <submittedName>
        <fullName evidence="1">Uncharacterized protein</fullName>
    </submittedName>
</protein>
<evidence type="ECO:0000313" key="1">
    <source>
        <dbReference type="EMBL" id="AKK04566.1"/>
    </source>
</evidence>
<name>A0A0G3GTR5_9CORY</name>
<accession>A0A0G3GTR5</accession>
<gene>
    <name evidence="1" type="ORF">CMUST_01080</name>
</gene>
<organism evidence="1 2">
    <name type="scientific">Corynebacterium mustelae</name>
    <dbReference type="NCBI Taxonomy" id="571915"/>
    <lineage>
        <taxon>Bacteria</taxon>
        <taxon>Bacillati</taxon>
        <taxon>Actinomycetota</taxon>
        <taxon>Actinomycetes</taxon>
        <taxon>Mycobacteriales</taxon>
        <taxon>Corynebacteriaceae</taxon>
        <taxon>Corynebacterium</taxon>
    </lineage>
</organism>
<dbReference type="PATRIC" id="fig|571915.4.peg.221"/>
<dbReference type="KEGG" id="cmv:CMUST_01080"/>
<reference evidence="2" key="2">
    <citation type="submission" date="2015-05" db="EMBL/GenBank/DDBJ databases">
        <title>Complete genome sequence of Corynebacterium mustelae DSM 45274, isolated from various tissues of a male ferret with lethal sepsis.</title>
        <authorList>
            <person name="Ruckert C."/>
            <person name="Albersmeier A."/>
            <person name="Winkler A."/>
            <person name="Tauch A."/>
        </authorList>
    </citation>
    <scope>NUCLEOTIDE SEQUENCE [LARGE SCALE GENOMIC DNA]</scope>
    <source>
        <strain evidence="2">DSM 45274</strain>
    </source>
</reference>
<sequence length="160" mass="17545">MSRIVRLRMNPGLLAELGVVPFVEDRLSVVAVKVKDTVSVPSITLEDIHVLMSLIARKALGNLGVGGVSESQVDLIFRVDPQVKRFRRFGNILGTKVQRNVGLFSISSGLGNPGESPVRHLVLVTVDVQKESFFKHATRIIRLQRETHSRSAEPLSPTAA</sequence>
<evidence type="ECO:0000313" key="2">
    <source>
        <dbReference type="Proteomes" id="UP000035199"/>
    </source>
</evidence>
<proteinExistence type="predicted"/>
<dbReference type="STRING" id="571915.CMUST_01080"/>
<keyword evidence="2" id="KW-1185">Reference proteome</keyword>